<comment type="caution">
    <text evidence="1">The sequence shown here is derived from an EMBL/GenBank/DDBJ whole genome shotgun (WGS) entry which is preliminary data.</text>
</comment>
<dbReference type="PANTHER" id="PTHR48100">
    <property type="entry name" value="BROAD-SPECIFICITY PHOSPHATASE YOR283W-RELATED"/>
    <property type="match status" value="1"/>
</dbReference>
<dbReference type="Pfam" id="PF00300">
    <property type="entry name" value="His_Phos_1"/>
    <property type="match status" value="1"/>
</dbReference>
<dbReference type="Proteomes" id="UP000231553">
    <property type="component" value="Unassembled WGS sequence"/>
</dbReference>
<evidence type="ECO:0000313" key="2">
    <source>
        <dbReference type="Proteomes" id="UP000231553"/>
    </source>
</evidence>
<organism evidence="1 2">
    <name type="scientific">Pseudooceanicola lipolyticus</name>
    <dbReference type="NCBI Taxonomy" id="2029104"/>
    <lineage>
        <taxon>Bacteria</taxon>
        <taxon>Pseudomonadati</taxon>
        <taxon>Pseudomonadota</taxon>
        <taxon>Alphaproteobacteria</taxon>
        <taxon>Rhodobacterales</taxon>
        <taxon>Paracoccaceae</taxon>
        <taxon>Pseudooceanicola</taxon>
    </lineage>
</organism>
<dbReference type="SUPFAM" id="SSF53254">
    <property type="entry name" value="Phosphoglycerate mutase-like"/>
    <property type="match status" value="1"/>
</dbReference>
<dbReference type="EMBL" id="PGTB01000227">
    <property type="protein sequence ID" value="PJE34168.1"/>
    <property type="molecule type" value="Genomic_DNA"/>
</dbReference>
<dbReference type="GO" id="GO:0016791">
    <property type="term" value="F:phosphatase activity"/>
    <property type="evidence" value="ECO:0007669"/>
    <property type="project" value="TreeGrafter"/>
</dbReference>
<sequence length="192" mass="20568">MTRLFLVRHGPTHVKAMVGWSDVPADLGDSAALARLSAHLPDTALVVSSDLIRAVATADAIQGPRHRLPHLAGLREFHFGSWELRSAPEIEAADPALARAYWDDPGDTRPPGGESWNDGRQRMDAAIDALLRDHAGGDLIVVAHFGLILSQLQRALAVPAAQVLAQPIDTLSVTALERSGTGWQVGAINHRP</sequence>
<name>A0A2M8IUI3_9RHOB</name>
<dbReference type="InterPro" id="IPR029033">
    <property type="entry name" value="His_PPase_superfam"/>
</dbReference>
<dbReference type="Gene3D" id="3.40.50.1240">
    <property type="entry name" value="Phosphoglycerate mutase-like"/>
    <property type="match status" value="1"/>
</dbReference>
<dbReference type="SMART" id="SM00855">
    <property type="entry name" value="PGAM"/>
    <property type="match status" value="1"/>
</dbReference>
<gene>
    <name evidence="1" type="ORF">CVM52_23670</name>
</gene>
<evidence type="ECO:0000313" key="1">
    <source>
        <dbReference type="EMBL" id="PJE34168.1"/>
    </source>
</evidence>
<accession>A0A2M8IUI3</accession>
<dbReference type="AlphaFoldDB" id="A0A2M8IUI3"/>
<dbReference type="InterPro" id="IPR013078">
    <property type="entry name" value="His_Pase_superF_clade-1"/>
</dbReference>
<protein>
    <submittedName>
        <fullName evidence="1">Histidine phosphatase family protein</fullName>
    </submittedName>
</protein>
<proteinExistence type="predicted"/>
<dbReference type="InterPro" id="IPR050275">
    <property type="entry name" value="PGM_Phosphatase"/>
</dbReference>
<dbReference type="GO" id="GO:0005737">
    <property type="term" value="C:cytoplasm"/>
    <property type="evidence" value="ECO:0007669"/>
    <property type="project" value="TreeGrafter"/>
</dbReference>
<keyword evidence="2" id="KW-1185">Reference proteome</keyword>
<dbReference type="PANTHER" id="PTHR48100:SF1">
    <property type="entry name" value="HISTIDINE PHOSPHATASE FAMILY PROTEIN-RELATED"/>
    <property type="match status" value="1"/>
</dbReference>
<reference evidence="1 2" key="1">
    <citation type="journal article" date="2018" name="Int. J. Syst. Evol. Microbiol.">
        <title>Pseudooceanicola lipolyticus sp. nov., a marine alphaproteobacterium, reclassification of Oceanicola flagellatus as Pseudooceanicola flagellatus comb. nov. and emended description of the genus Pseudooceanicola.</title>
        <authorList>
            <person name="Huang M.-M."/>
            <person name="Guo L.-L."/>
            <person name="Wu Y.-H."/>
            <person name="Lai Q.-L."/>
            <person name="Shao Z.-Z."/>
            <person name="Wang C.-S."/>
            <person name="Wu M."/>
            <person name="Xu X.-W."/>
        </authorList>
    </citation>
    <scope>NUCLEOTIDE SEQUENCE [LARGE SCALE GENOMIC DNA]</scope>
    <source>
        <strain evidence="1 2">157</strain>
    </source>
</reference>
<dbReference type="OrthoDB" id="8347407at2"/>
<dbReference type="CDD" id="cd07067">
    <property type="entry name" value="HP_PGM_like"/>
    <property type="match status" value="1"/>
</dbReference>
<dbReference type="RefSeq" id="WP_100164795.1">
    <property type="nucleotide sequence ID" value="NZ_PGTB01000227.1"/>
</dbReference>